<evidence type="ECO:0000313" key="1">
    <source>
        <dbReference type="EMBL" id="ELR12997.1"/>
    </source>
</evidence>
<accession>L8GJ10</accession>
<protein>
    <submittedName>
        <fullName evidence="1">Uncharacterized protein</fullName>
    </submittedName>
</protein>
<proteinExistence type="predicted"/>
<name>L8GJ10_ACACF</name>
<dbReference type="RefSeq" id="XP_004335010.1">
    <property type="nucleotide sequence ID" value="XM_004334962.1"/>
</dbReference>
<keyword evidence="2" id="KW-1185">Reference proteome</keyword>
<sequence>MSSTTPVPAPGLAMMYQVQAPAYEAARAYAPTTTYSTPTTPPTFTPADLVAAAARKRAIIADLPAACAHCGASFAGVASGPCVVELKGGEIVAYCKAAGGCGRSQVLFVQPDLNMPEYEQVCVFEADPDHPAPPPAMAALVGPQPDAPCRRCERLYRDHPQGYDTNGWRVSRQVPQPFPEGWPTWQPATKSWS</sequence>
<dbReference type="Proteomes" id="UP000011083">
    <property type="component" value="Unassembled WGS sequence"/>
</dbReference>
<dbReference type="AlphaFoldDB" id="L8GJ10"/>
<gene>
    <name evidence="1" type="ORF">ACA1_096690</name>
</gene>
<dbReference type="OrthoDB" id="34061at2759"/>
<reference evidence="1 2" key="1">
    <citation type="journal article" date="2013" name="Genome Biol.">
        <title>Genome of Acanthamoeba castellanii highlights extensive lateral gene transfer and early evolution of tyrosine kinase signaling.</title>
        <authorList>
            <person name="Clarke M."/>
            <person name="Lohan A.J."/>
            <person name="Liu B."/>
            <person name="Lagkouvardos I."/>
            <person name="Roy S."/>
            <person name="Zafar N."/>
            <person name="Bertelli C."/>
            <person name="Schilde C."/>
            <person name="Kianianmomeni A."/>
            <person name="Burglin T.R."/>
            <person name="Frech C."/>
            <person name="Turcotte B."/>
            <person name="Kopec K.O."/>
            <person name="Synnott J.M."/>
            <person name="Choo C."/>
            <person name="Paponov I."/>
            <person name="Finkler A."/>
            <person name="Soon Heng Tan C."/>
            <person name="Hutchins A.P."/>
            <person name="Weinmeier T."/>
            <person name="Rattei T."/>
            <person name="Chu J.S."/>
            <person name="Gimenez G."/>
            <person name="Irimia M."/>
            <person name="Rigden D.J."/>
            <person name="Fitzpatrick D.A."/>
            <person name="Lorenzo-Morales J."/>
            <person name="Bateman A."/>
            <person name="Chiu C.H."/>
            <person name="Tang P."/>
            <person name="Hegemann P."/>
            <person name="Fromm H."/>
            <person name="Raoult D."/>
            <person name="Greub G."/>
            <person name="Miranda-Saavedra D."/>
            <person name="Chen N."/>
            <person name="Nash P."/>
            <person name="Ginger M.L."/>
            <person name="Horn M."/>
            <person name="Schaap P."/>
            <person name="Caler L."/>
            <person name="Loftus B."/>
        </authorList>
    </citation>
    <scope>NUCLEOTIDE SEQUENCE [LARGE SCALE GENOMIC DNA]</scope>
    <source>
        <strain evidence="1 2">Neff</strain>
    </source>
</reference>
<dbReference type="KEGG" id="acan:ACA1_096690"/>
<dbReference type="EMBL" id="KB008103">
    <property type="protein sequence ID" value="ELR12997.1"/>
    <property type="molecule type" value="Genomic_DNA"/>
</dbReference>
<dbReference type="GeneID" id="14913243"/>
<evidence type="ECO:0000313" key="2">
    <source>
        <dbReference type="Proteomes" id="UP000011083"/>
    </source>
</evidence>
<dbReference type="VEuPathDB" id="AmoebaDB:ACA1_096690"/>
<organism evidence="1 2">
    <name type="scientific">Acanthamoeba castellanii (strain ATCC 30010 / Neff)</name>
    <dbReference type="NCBI Taxonomy" id="1257118"/>
    <lineage>
        <taxon>Eukaryota</taxon>
        <taxon>Amoebozoa</taxon>
        <taxon>Discosea</taxon>
        <taxon>Longamoebia</taxon>
        <taxon>Centramoebida</taxon>
        <taxon>Acanthamoebidae</taxon>
        <taxon>Acanthamoeba</taxon>
    </lineage>
</organism>